<reference evidence="2" key="1">
    <citation type="submission" date="2014-09" db="EMBL/GenBank/DDBJ databases">
        <authorList>
            <person name="Magalhaes I.L.F."/>
            <person name="Oliveira U."/>
            <person name="Santos F.R."/>
            <person name="Vidigal T.H.D.A."/>
            <person name="Brescovit A.D."/>
            <person name="Santos A.J."/>
        </authorList>
    </citation>
    <scope>NUCLEOTIDE SEQUENCE</scope>
    <source>
        <tissue evidence="2">Shoot tissue taken approximately 20 cm above the soil surface</tissue>
    </source>
</reference>
<name>A0A0A9D5A4_ARUDO</name>
<evidence type="ECO:0000256" key="1">
    <source>
        <dbReference type="SAM" id="SignalP"/>
    </source>
</evidence>
<organism evidence="2">
    <name type="scientific">Arundo donax</name>
    <name type="common">Giant reed</name>
    <name type="synonym">Donax arundinaceus</name>
    <dbReference type="NCBI Taxonomy" id="35708"/>
    <lineage>
        <taxon>Eukaryota</taxon>
        <taxon>Viridiplantae</taxon>
        <taxon>Streptophyta</taxon>
        <taxon>Embryophyta</taxon>
        <taxon>Tracheophyta</taxon>
        <taxon>Spermatophyta</taxon>
        <taxon>Magnoliopsida</taxon>
        <taxon>Liliopsida</taxon>
        <taxon>Poales</taxon>
        <taxon>Poaceae</taxon>
        <taxon>PACMAD clade</taxon>
        <taxon>Arundinoideae</taxon>
        <taxon>Arundineae</taxon>
        <taxon>Arundo</taxon>
    </lineage>
</organism>
<reference evidence="2" key="2">
    <citation type="journal article" date="2015" name="Data Brief">
        <title>Shoot transcriptome of the giant reed, Arundo donax.</title>
        <authorList>
            <person name="Barrero R.A."/>
            <person name="Guerrero F.D."/>
            <person name="Moolhuijzen P."/>
            <person name="Goolsby J.A."/>
            <person name="Tidwell J."/>
            <person name="Bellgard S.E."/>
            <person name="Bellgard M.I."/>
        </authorList>
    </citation>
    <scope>NUCLEOTIDE SEQUENCE</scope>
    <source>
        <tissue evidence="2">Shoot tissue taken approximately 20 cm above the soil surface</tissue>
    </source>
</reference>
<feature type="signal peptide" evidence="1">
    <location>
        <begin position="1"/>
        <end position="18"/>
    </location>
</feature>
<keyword evidence="1" id="KW-0732">Signal</keyword>
<dbReference type="AlphaFoldDB" id="A0A0A9D5A4"/>
<protein>
    <submittedName>
        <fullName evidence="2">Uncharacterized protein</fullName>
    </submittedName>
</protein>
<feature type="chain" id="PRO_5002061099" evidence="1">
    <location>
        <begin position="19"/>
        <end position="93"/>
    </location>
</feature>
<proteinExistence type="predicted"/>
<evidence type="ECO:0000313" key="2">
    <source>
        <dbReference type="EMBL" id="JAD81873.1"/>
    </source>
</evidence>
<dbReference type="EMBL" id="GBRH01216022">
    <property type="protein sequence ID" value="JAD81873.1"/>
    <property type="molecule type" value="Transcribed_RNA"/>
</dbReference>
<accession>A0A0A9D5A4</accession>
<sequence length="93" mass="10799">MMWILLSLLCLQIGGVSRMDICLPHWRELTTKCHLRSTQVLYKMWNIKMSMKLDTSHQGVNACAVNVHEGGHMKIMTREEWILFGRNLLKQSG</sequence>